<evidence type="ECO:0000256" key="4">
    <source>
        <dbReference type="ARBA" id="ARBA00022884"/>
    </source>
</evidence>
<name>F0S6U3_PSESL</name>
<feature type="binding site" evidence="5">
    <location>
        <position position="62"/>
    </location>
    <ligand>
        <name>S-adenosyl-L-methionine</name>
        <dbReference type="ChEBI" id="CHEBI:59789"/>
    </ligand>
</feature>
<dbReference type="Gene3D" id="1.10.8.100">
    <property type="entry name" value="Ribosomal RNA adenine dimethylase-like, domain 2"/>
    <property type="match status" value="1"/>
</dbReference>
<feature type="binding site" evidence="5">
    <location>
        <position position="16"/>
    </location>
    <ligand>
        <name>S-adenosyl-L-methionine</name>
        <dbReference type="ChEBI" id="CHEBI:59789"/>
    </ligand>
</feature>
<dbReference type="OrthoDB" id="9786598at2"/>
<keyword evidence="3 5" id="KW-0949">S-adenosyl-L-methionine</keyword>
<dbReference type="InterPro" id="IPR001737">
    <property type="entry name" value="KsgA/Erm"/>
</dbReference>
<feature type="binding site" evidence="5">
    <location>
        <position position="14"/>
    </location>
    <ligand>
        <name>S-adenosyl-L-methionine</name>
        <dbReference type="ChEBI" id="CHEBI:59789"/>
    </ligand>
</feature>
<dbReference type="PROSITE" id="PS51689">
    <property type="entry name" value="SAM_RNA_A_N6_MT"/>
    <property type="match status" value="1"/>
</dbReference>
<dbReference type="HOGENOM" id="CLU_041220_3_0_10"/>
<dbReference type="GO" id="GO:0000179">
    <property type="term" value="F:rRNA (adenine-N6,N6-)-dimethyltransferase activity"/>
    <property type="evidence" value="ECO:0007669"/>
    <property type="project" value="UniProtKB-UniRule"/>
</dbReference>
<reference evidence="7 8" key="1">
    <citation type="journal article" date="2011" name="Stand. Genomic Sci.">
        <title>Complete genome sequence of the gliding, heparinolytic Pedobacter saltans type strain (113).</title>
        <authorList>
            <person name="Liolios K."/>
            <person name="Sikorski J."/>
            <person name="Lu M."/>
            <person name="Nolan M."/>
            <person name="Lapidus A."/>
            <person name="Lucas S."/>
            <person name="Hammon N."/>
            <person name="Deshpande S."/>
            <person name="Cheng J.F."/>
            <person name="Tapia R."/>
            <person name="Han C."/>
            <person name="Goodwin L."/>
            <person name="Pitluck S."/>
            <person name="Huntemann M."/>
            <person name="Ivanova N."/>
            <person name="Pagani I."/>
            <person name="Mavromatis K."/>
            <person name="Ovchinikova G."/>
            <person name="Pati A."/>
            <person name="Chen A."/>
            <person name="Palaniappan K."/>
            <person name="Land M."/>
            <person name="Hauser L."/>
            <person name="Brambilla E.M."/>
            <person name="Kotsyurbenko O."/>
            <person name="Rohde M."/>
            <person name="Tindall B.J."/>
            <person name="Abt B."/>
            <person name="Goker M."/>
            <person name="Detter J.C."/>
            <person name="Woyke T."/>
            <person name="Bristow J."/>
            <person name="Eisen J.A."/>
            <person name="Markowitz V."/>
            <person name="Hugenholtz P."/>
            <person name="Klenk H.P."/>
            <person name="Kyrpides N.C."/>
        </authorList>
    </citation>
    <scope>NUCLEOTIDE SEQUENCE [LARGE SCALE GENOMIC DNA]</scope>
    <source>
        <strain evidence="8">ATCC 51119 / DSM 12145 / JCM 21818 / LMG 10337 / NBRC 100064 / NCIMB 13643</strain>
    </source>
</reference>
<accession>F0S6U3</accession>
<dbReference type="InterPro" id="IPR023165">
    <property type="entry name" value="rRNA_Ade_diMease-like_C"/>
</dbReference>
<dbReference type="RefSeq" id="WP_013632694.1">
    <property type="nucleotide sequence ID" value="NC_015177.1"/>
</dbReference>
<organism evidence="7 8">
    <name type="scientific">Pseudopedobacter saltans (strain ATCC 51119 / DSM 12145 / JCM 21818 / CCUG 39354 / LMG 10337 / NBRC 100064 / NCIMB 13643)</name>
    <name type="common">Pedobacter saltans</name>
    <dbReference type="NCBI Taxonomy" id="762903"/>
    <lineage>
        <taxon>Bacteria</taxon>
        <taxon>Pseudomonadati</taxon>
        <taxon>Bacteroidota</taxon>
        <taxon>Sphingobacteriia</taxon>
        <taxon>Sphingobacteriales</taxon>
        <taxon>Sphingobacteriaceae</taxon>
        <taxon>Pseudopedobacter</taxon>
    </lineage>
</organism>
<evidence type="ECO:0000313" key="7">
    <source>
        <dbReference type="EMBL" id="ADY52203.1"/>
    </source>
</evidence>
<evidence type="ECO:0000256" key="2">
    <source>
        <dbReference type="ARBA" id="ARBA00022679"/>
    </source>
</evidence>
<dbReference type="EMBL" id="CP002545">
    <property type="protein sequence ID" value="ADY52203.1"/>
    <property type="molecule type" value="Genomic_DNA"/>
</dbReference>
<dbReference type="eggNOG" id="COG0030">
    <property type="taxonomic scope" value="Bacteria"/>
</dbReference>
<dbReference type="InterPro" id="IPR020598">
    <property type="entry name" value="rRNA_Ade_methylase_Trfase_N"/>
</dbReference>
<reference evidence="8" key="2">
    <citation type="submission" date="2011-02" db="EMBL/GenBank/DDBJ databases">
        <title>The complete genome of Pedobacter saltans DSM 12145.</title>
        <authorList>
            <consortium name="US DOE Joint Genome Institute (JGI-PGF)"/>
            <person name="Lucas S."/>
            <person name="Copeland A."/>
            <person name="Lapidus A."/>
            <person name="Bruce D."/>
            <person name="Goodwin L."/>
            <person name="Pitluck S."/>
            <person name="Kyrpides N."/>
            <person name="Mavromatis K."/>
            <person name="Pagani I."/>
            <person name="Ivanova N."/>
            <person name="Ovchinnikova G."/>
            <person name="Lu M."/>
            <person name="Detter J.C."/>
            <person name="Han C."/>
            <person name="Land M."/>
            <person name="Hauser L."/>
            <person name="Markowitz V."/>
            <person name="Cheng J.-F."/>
            <person name="Hugenholtz P."/>
            <person name="Woyke T."/>
            <person name="Wu D."/>
            <person name="Tindall B."/>
            <person name="Pomrenke H.G."/>
            <person name="Brambilla E."/>
            <person name="Klenk H.-P."/>
            <person name="Eisen J.A."/>
        </authorList>
    </citation>
    <scope>NUCLEOTIDE SEQUENCE [LARGE SCALE GENOMIC DNA]</scope>
    <source>
        <strain evidence="8">ATCC 51119 / DSM 12145 / JCM 21818 / LMG 10337 / NBRC 100064 / NCIMB 13643</strain>
    </source>
</reference>
<keyword evidence="1 5" id="KW-0489">Methyltransferase</keyword>
<dbReference type="PANTHER" id="PTHR11727">
    <property type="entry name" value="DIMETHYLADENOSINE TRANSFERASE"/>
    <property type="match status" value="1"/>
</dbReference>
<gene>
    <name evidence="7" type="ordered locus">Pedsa_1646</name>
</gene>
<dbReference type="KEGG" id="psn:Pedsa_1646"/>
<feature type="domain" description="Ribosomal RNA adenine methylase transferase N-terminal" evidence="6">
    <location>
        <begin position="21"/>
        <end position="186"/>
    </location>
</feature>
<keyword evidence="2 5" id="KW-0808">Transferase</keyword>
<dbReference type="PANTHER" id="PTHR11727:SF7">
    <property type="entry name" value="DIMETHYLADENOSINE TRANSFERASE-RELATED"/>
    <property type="match status" value="1"/>
</dbReference>
<evidence type="ECO:0000256" key="5">
    <source>
        <dbReference type="PROSITE-ProRule" id="PRU01026"/>
    </source>
</evidence>
<dbReference type="GO" id="GO:0003723">
    <property type="term" value="F:RNA binding"/>
    <property type="evidence" value="ECO:0007669"/>
    <property type="project" value="UniProtKB-UniRule"/>
</dbReference>
<dbReference type="STRING" id="762903.Pedsa_1646"/>
<dbReference type="Pfam" id="PF00398">
    <property type="entry name" value="RrnaAD"/>
    <property type="match status" value="1"/>
</dbReference>
<evidence type="ECO:0000313" key="8">
    <source>
        <dbReference type="Proteomes" id="UP000000310"/>
    </source>
</evidence>
<dbReference type="SUPFAM" id="SSF53335">
    <property type="entry name" value="S-adenosyl-L-methionine-dependent methyltransferases"/>
    <property type="match status" value="1"/>
</dbReference>
<dbReference type="SMART" id="SM00650">
    <property type="entry name" value="rADc"/>
    <property type="match status" value="1"/>
</dbReference>
<protein>
    <submittedName>
        <fullName evidence="7">rRNA (Adenine-N(6)-)-methyltransferase</fullName>
    </submittedName>
</protein>
<comment type="similarity">
    <text evidence="5">Belongs to the class I-like SAM-binding methyltransferase superfamily. rRNA adenine N(6)-methyltransferase family.</text>
</comment>
<dbReference type="AlphaFoldDB" id="F0S6U3"/>
<evidence type="ECO:0000256" key="3">
    <source>
        <dbReference type="ARBA" id="ARBA00022691"/>
    </source>
</evidence>
<sequence length="270" mass="31169">MKKRSLPVRFTGQHFTIDTILINDAIRLAEIQKGDVVLDIGAGSGFLTVHLVKHSTNVIAIENDNRLVSELRSKFRVNKNVTIIGLDYRKFSVPQKNFKVVSNIPFALTSEILKSLMYTNIEFFKQGCLIMQFESAKKLVRKKYFNPYTVFYHTFFEVRFIYEINPESFMPPPTVKSALVKIGKKKCTDNIGAEMKEKYLSFLHFMMRFPDLPSKTVLKKLFRKQQVRELAESYGLVLDKPVFSMSAEQFLGCFVSMLTLVPIDYHPNLL</sequence>
<feature type="binding site" evidence="5">
    <location>
        <position position="41"/>
    </location>
    <ligand>
        <name>S-adenosyl-L-methionine</name>
        <dbReference type="ChEBI" id="CHEBI:59789"/>
    </ligand>
</feature>
<feature type="binding site" evidence="5">
    <location>
        <position position="87"/>
    </location>
    <ligand>
        <name>S-adenosyl-L-methionine</name>
        <dbReference type="ChEBI" id="CHEBI:59789"/>
    </ligand>
</feature>
<dbReference type="InterPro" id="IPR029063">
    <property type="entry name" value="SAM-dependent_MTases_sf"/>
</dbReference>
<keyword evidence="8" id="KW-1185">Reference proteome</keyword>
<feature type="binding site" evidence="5">
    <location>
        <position position="103"/>
    </location>
    <ligand>
        <name>S-adenosyl-L-methionine</name>
        <dbReference type="ChEBI" id="CHEBI:59789"/>
    </ligand>
</feature>
<dbReference type="Gene3D" id="3.40.50.150">
    <property type="entry name" value="Vaccinia Virus protein VP39"/>
    <property type="match status" value="1"/>
</dbReference>
<evidence type="ECO:0000259" key="6">
    <source>
        <dbReference type="SMART" id="SM00650"/>
    </source>
</evidence>
<dbReference type="PROSITE" id="PS01131">
    <property type="entry name" value="RRNA_A_DIMETH"/>
    <property type="match status" value="1"/>
</dbReference>
<dbReference type="CDD" id="cd02440">
    <property type="entry name" value="AdoMet_MTases"/>
    <property type="match status" value="1"/>
</dbReference>
<dbReference type="Proteomes" id="UP000000310">
    <property type="component" value="Chromosome"/>
</dbReference>
<evidence type="ECO:0000256" key="1">
    <source>
        <dbReference type="ARBA" id="ARBA00022603"/>
    </source>
</evidence>
<keyword evidence="4 5" id="KW-0694">RNA-binding</keyword>
<proteinExistence type="inferred from homology"/>
<dbReference type="InterPro" id="IPR020596">
    <property type="entry name" value="rRNA_Ade_Mease_Trfase_CS"/>
</dbReference>